<name>A0A1H7WEM9_9HYPH</name>
<dbReference type="Proteomes" id="UP000199664">
    <property type="component" value="Unassembled WGS sequence"/>
</dbReference>
<dbReference type="RefSeq" id="WP_208862348.1">
    <property type="nucleotide sequence ID" value="NZ_FOAN01000008.1"/>
</dbReference>
<dbReference type="AlphaFoldDB" id="A0A1H7WEM9"/>
<accession>A0A1H7WEM9</accession>
<dbReference type="STRING" id="1036779.SAMN04515666_108133"/>
<keyword evidence="2" id="KW-1185">Reference proteome</keyword>
<reference evidence="2" key="1">
    <citation type="submission" date="2016-10" db="EMBL/GenBank/DDBJ databases">
        <authorList>
            <person name="Varghese N."/>
            <person name="Submissions S."/>
        </authorList>
    </citation>
    <scope>NUCLEOTIDE SEQUENCE [LARGE SCALE GENOMIC DNA]</scope>
    <source>
        <strain evidence="2">LMG 26383,CCUG 61248,R- 45681</strain>
    </source>
</reference>
<evidence type="ECO:0000313" key="1">
    <source>
        <dbReference type="EMBL" id="SEM19794.1"/>
    </source>
</evidence>
<sequence length="76" mass="8410">MLLTTDNTTAQAKLLLGPGRCLRLEPAGANALVELDDYDGAFARLPALAQQDFAKNRDTIARFFSKTVLPRERHHS</sequence>
<proteinExistence type="predicted"/>
<gene>
    <name evidence="1" type="ORF">SAMN04515666_108133</name>
</gene>
<evidence type="ECO:0000313" key="2">
    <source>
        <dbReference type="Proteomes" id="UP000199664"/>
    </source>
</evidence>
<organism evidence="1 2">
    <name type="scientific">Bosea lupini</name>
    <dbReference type="NCBI Taxonomy" id="1036779"/>
    <lineage>
        <taxon>Bacteria</taxon>
        <taxon>Pseudomonadati</taxon>
        <taxon>Pseudomonadota</taxon>
        <taxon>Alphaproteobacteria</taxon>
        <taxon>Hyphomicrobiales</taxon>
        <taxon>Boseaceae</taxon>
        <taxon>Bosea</taxon>
    </lineage>
</organism>
<dbReference type="EMBL" id="FOAN01000008">
    <property type="protein sequence ID" value="SEM19794.1"/>
    <property type="molecule type" value="Genomic_DNA"/>
</dbReference>
<protein>
    <submittedName>
        <fullName evidence="1">Uncharacterized protein</fullName>
    </submittedName>
</protein>